<evidence type="ECO:0000313" key="1">
    <source>
        <dbReference type="EMBL" id="QJA57494.1"/>
    </source>
</evidence>
<accession>A0A6M3IJD8</accession>
<dbReference type="EMBL" id="MT141276">
    <property type="protein sequence ID" value="QJA57494.1"/>
    <property type="molecule type" value="Genomic_DNA"/>
</dbReference>
<sequence>MTVSTTTQKEYKTCNGSTVAFDFSFPIVDTSDIVVILRTVADGTETVLTETTHYVVSTENTDYSSGGTVTTVSTYASTYGLTLVRTTPQTQATDYVENDDFAAETHEAALDKLTRICNDLQEQINRCIKIPRTDAATDTAANAAAITTVDDSVNRASTYLKFDASGNVTVSAT</sequence>
<dbReference type="AlphaFoldDB" id="A0A6M3IJD8"/>
<organism evidence="1">
    <name type="scientific">viral metagenome</name>
    <dbReference type="NCBI Taxonomy" id="1070528"/>
    <lineage>
        <taxon>unclassified sequences</taxon>
        <taxon>metagenomes</taxon>
        <taxon>organismal metagenomes</taxon>
    </lineage>
</organism>
<protein>
    <submittedName>
        <fullName evidence="1">Putative tail protein</fullName>
    </submittedName>
</protein>
<reference evidence="1" key="1">
    <citation type="submission" date="2020-03" db="EMBL/GenBank/DDBJ databases">
        <title>The deep terrestrial virosphere.</title>
        <authorList>
            <person name="Holmfeldt K."/>
            <person name="Nilsson E."/>
            <person name="Simone D."/>
            <person name="Lopez-Fernandez M."/>
            <person name="Wu X."/>
            <person name="de Brujin I."/>
            <person name="Lundin D."/>
            <person name="Andersson A."/>
            <person name="Bertilsson S."/>
            <person name="Dopson M."/>
        </authorList>
    </citation>
    <scope>NUCLEOTIDE SEQUENCE</scope>
    <source>
        <strain evidence="1">MM415B01630</strain>
    </source>
</reference>
<proteinExistence type="predicted"/>
<name>A0A6M3IJD8_9ZZZZ</name>
<gene>
    <name evidence="1" type="ORF">MM415B01630_0010</name>
</gene>